<dbReference type="Proteomes" id="UP001184861">
    <property type="component" value="Unassembled WGS sequence"/>
</dbReference>
<gene>
    <name evidence="1" type="ORF">J2787_004096</name>
</gene>
<dbReference type="EMBL" id="JAVDQY010000005">
    <property type="protein sequence ID" value="MDR6528659.1"/>
    <property type="molecule type" value="Genomic_DNA"/>
</dbReference>
<sequence length="119" mass="13326">MRITRHFKNFLTAMFIAVYAFAVSPAEYLHHHFLHNLDAGISVQDSTHENGKVFKNSFSKCDTKCPVCHHKLLGEEHHGNGYTTVFALKKITGKIASSPGFLFSFSLFSLSDRGPPVML</sequence>
<accession>A0AAE3YE45</accession>
<proteinExistence type="predicted"/>
<dbReference type="RefSeq" id="WP_202269916.1">
    <property type="nucleotide sequence ID" value="NZ_JAVDQY010000005.1"/>
</dbReference>
<evidence type="ECO:0000313" key="2">
    <source>
        <dbReference type="Proteomes" id="UP001184861"/>
    </source>
</evidence>
<name>A0AAE3YE45_9FLAO</name>
<evidence type="ECO:0008006" key="3">
    <source>
        <dbReference type="Google" id="ProtNLM"/>
    </source>
</evidence>
<comment type="caution">
    <text evidence="1">The sequence shown here is derived from an EMBL/GenBank/DDBJ whole genome shotgun (WGS) entry which is preliminary data.</text>
</comment>
<protein>
    <recommendedName>
        <fullName evidence="3">DUF2946 domain-containing protein</fullName>
    </recommendedName>
</protein>
<dbReference type="AlphaFoldDB" id="A0AAE3YE45"/>
<evidence type="ECO:0000313" key="1">
    <source>
        <dbReference type="EMBL" id="MDR6528659.1"/>
    </source>
</evidence>
<reference evidence="1" key="1">
    <citation type="submission" date="2023-07" db="EMBL/GenBank/DDBJ databases">
        <title>Sorghum-associated microbial communities from plants grown in Nebraska, USA.</title>
        <authorList>
            <person name="Schachtman D."/>
        </authorList>
    </citation>
    <scope>NUCLEOTIDE SEQUENCE</scope>
    <source>
        <strain evidence="1">DS2360</strain>
    </source>
</reference>
<organism evidence="1 2">
    <name type="scientific">Chryseobacterium rhizosphaerae</name>
    <dbReference type="NCBI Taxonomy" id="395937"/>
    <lineage>
        <taxon>Bacteria</taxon>
        <taxon>Pseudomonadati</taxon>
        <taxon>Bacteroidota</taxon>
        <taxon>Flavobacteriia</taxon>
        <taxon>Flavobacteriales</taxon>
        <taxon>Weeksellaceae</taxon>
        <taxon>Chryseobacterium group</taxon>
        <taxon>Chryseobacterium</taxon>
    </lineage>
</organism>